<name>A0A1J5T920_9ZZZZ</name>
<organism evidence="1">
    <name type="scientific">mine drainage metagenome</name>
    <dbReference type="NCBI Taxonomy" id="410659"/>
    <lineage>
        <taxon>unclassified sequences</taxon>
        <taxon>metagenomes</taxon>
        <taxon>ecological metagenomes</taxon>
    </lineage>
</organism>
<dbReference type="SUPFAM" id="SSF103190">
    <property type="entry name" value="Sensory domain-like"/>
    <property type="match status" value="1"/>
</dbReference>
<comment type="caution">
    <text evidence="1">The sequence shown here is derived from an EMBL/GenBank/DDBJ whole genome shotgun (WGS) entry which is preliminary data.</text>
</comment>
<protein>
    <submittedName>
        <fullName evidence="1">Uncharacterized protein</fullName>
    </submittedName>
</protein>
<dbReference type="CDD" id="cd18773">
    <property type="entry name" value="PDC1_HK_sensor"/>
    <property type="match status" value="1"/>
</dbReference>
<dbReference type="AlphaFoldDB" id="A0A1J5T920"/>
<evidence type="ECO:0000313" key="1">
    <source>
        <dbReference type="EMBL" id="OIR17386.1"/>
    </source>
</evidence>
<gene>
    <name evidence="1" type="ORF">GALL_24130</name>
</gene>
<dbReference type="InterPro" id="IPR029151">
    <property type="entry name" value="Sensor-like_sf"/>
</dbReference>
<reference evidence="1" key="1">
    <citation type="submission" date="2016-10" db="EMBL/GenBank/DDBJ databases">
        <title>Sequence of Gallionella enrichment culture.</title>
        <authorList>
            <person name="Poehlein A."/>
            <person name="Muehling M."/>
            <person name="Daniel R."/>
        </authorList>
    </citation>
    <scope>NUCLEOTIDE SEQUENCE</scope>
</reference>
<dbReference type="Gene3D" id="3.30.450.20">
    <property type="entry name" value="PAS domain"/>
    <property type="match status" value="1"/>
</dbReference>
<accession>A0A1J5T920</accession>
<dbReference type="EMBL" id="MLJW01000005">
    <property type="protein sequence ID" value="OIR17386.1"/>
    <property type="molecule type" value="Genomic_DNA"/>
</dbReference>
<sequence length="313" mass="35287">MTLQESIARQRKELSDVLQEPLQQLAARCMPVWADRAQLDLVLAAGLQMLPYGRSLYALDTGGIQISSNASAEGLIESAIGRDRSKRPYMSEVLPIAGALLSEAYISQLGRRPSLTAVQVVRDPSGAVLGFIATDFDLRDLPLTHKLYEEPVFWRQLKGDPSIRDSVFHQKRVESAMDRQIDTVLGVIEELMVYHGVYHVILHFSSSRAVVWVMADPYRYRLLDIDALIDPDICLAYPKTSYPTDVLVPHNQIRTVLDSFRALRFMDDMFYLRSGTLNLFNGIVGLTFSCDGSHYIPHDEFLKAGYDFWVGSK</sequence>
<proteinExistence type="predicted"/>